<feature type="domain" description="Aldehyde dehydrogenase" evidence="4">
    <location>
        <begin position="14"/>
        <end position="476"/>
    </location>
</feature>
<gene>
    <name evidence="5" type="ORF">MED92_11904</name>
</gene>
<accession>A0A7U8GRC8</accession>
<keyword evidence="3" id="KW-0520">NAD</keyword>
<dbReference type="GO" id="GO:0004029">
    <property type="term" value="F:aldehyde dehydrogenase (NAD+) activity"/>
    <property type="evidence" value="ECO:0007669"/>
    <property type="project" value="InterPro"/>
</dbReference>
<evidence type="ECO:0000259" key="4">
    <source>
        <dbReference type="Pfam" id="PF00171"/>
    </source>
</evidence>
<evidence type="ECO:0000313" key="6">
    <source>
        <dbReference type="Proteomes" id="UP000002171"/>
    </source>
</evidence>
<proteinExistence type="inferred from homology"/>
<dbReference type="SUPFAM" id="SSF53720">
    <property type="entry name" value="ALDH-like"/>
    <property type="match status" value="1"/>
</dbReference>
<dbReference type="InterPro" id="IPR015590">
    <property type="entry name" value="Aldehyde_DH_dom"/>
</dbReference>
<reference evidence="5 6" key="1">
    <citation type="submission" date="2006-02" db="EMBL/GenBank/DDBJ databases">
        <authorList>
            <person name="Pinhassi J."/>
            <person name="Pedros-Alio C."/>
            <person name="Ferriera S."/>
            <person name="Johnson J."/>
            <person name="Kravitz S."/>
            <person name="Halpern A."/>
            <person name="Remington K."/>
            <person name="Beeson K."/>
            <person name="Tran B."/>
            <person name="Rogers Y.-H."/>
            <person name="Friedman R."/>
            <person name="Venter J.C."/>
        </authorList>
    </citation>
    <scope>NUCLEOTIDE SEQUENCE [LARGE SCALE GENOMIC DNA]</scope>
    <source>
        <strain evidence="5 6">MED92</strain>
    </source>
</reference>
<dbReference type="Gene3D" id="3.40.605.10">
    <property type="entry name" value="Aldehyde Dehydrogenase, Chain A, domain 1"/>
    <property type="match status" value="1"/>
</dbReference>
<protein>
    <submittedName>
        <fullName evidence="5">Aldehyde dehydrogenase family protein</fullName>
    </submittedName>
</protein>
<dbReference type="Proteomes" id="UP000002171">
    <property type="component" value="Unassembled WGS sequence"/>
</dbReference>
<sequence length="481" mass="51740">MSDSVFRNYIAGEWVEGSKGSVANISPADTSDVIGHYAQADKVQTEAAIAAAQEGQKEWQKSGLEQRYSVLMAIGDELIARKDELGEILAREEGKTLAEGVGETYRSGQFFHYYAAEVLRQMGETADSVRPGIEIETRREPVGVVGIITPWNFPTATGAWKIAPALAFGNAIVWKPANQVPASAWALTEIISRQNLPAGTFNLVMGPGAEVGDVLINSRDINALTFTGSLETGRKVAAATAVNLVKCQLEMGSKNALVVLDDADLENAVECAVGGAYGGTGQKCTASSRLIVTEGIHDRFVEAMVERMKKLVVGHPLKAGVHIGAVADARQMEQNLEYLELAKKEGGNLVYGGEVLNEETEGYFMQPALFTETTNAMTINRDEAFAPIACVIKVKDYDEALATLNDTNFGLTGGICTQSLKHASDFKRNAKTGCVMVNLPTAGTDYHVPFGGRKDSSFGPREQGTYAKEFYTVVKTTYISA</sequence>
<dbReference type="InterPro" id="IPR044638">
    <property type="entry name" value="ALDH7A1-like"/>
</dbReference>
<keyword evidence="2" id="KW-0560">Oxidoreductase</keyword>
<dbReference type="PANTHER" id="PTHR43521:SF1">
    <property type="entry name" value="ALPHA-AMINOADIPIC SEMIALDEHYDE DEHYDROGENASE"/>
    <property type="match status" value="1"/>
</dbReference>
<keyword evidence="6" id="KW-1185">Reference proteome</keyword>
<dbReference type="AlphaFoldDB" id="A0A7U8GRC8"/>
<dbReference type="OrthoDB" id="9812625at2"/>
<dbReference type="InterPro" id="IPR016161">
    <property type="entry name" value="Ald_DH/histidinol_DH"/>
</dbReference>
<dbReference type="EMBL" id="AAOW01000022">
    <property type="protein sequence ID" value="EAR60206.1"/>
    <property type="molecule type" value="Genomic_DNA"/>
</dbReference>
<dbReference type="InterPro" id="IPR016163">
    <property type="entry name" value="Ald_DH_C"/>
</dbReference>
<dbReference type="CDD" id="cd07097">
    <property type="entry name" value="ALDH_KGSADH-YcbD"/>
    <property type="match status" value="1"/>
</dbReference>
<name>A0A7U8GRC8_NEPCE</name>
<evidence type="ECO:0000256" key="2">
    <source>
        <dbReference type="ARBA" id="ARBA00023002"/>
    </source>
</evidence>
<dbReference type="InterPro" id="IPR016162">
    <property type="entry name" value="Ald_DH_N"/>
</dbReference>
<evidence type="ECO:0000313" key="5">
    <source>
        <dbReference type="EMBL" id="EAR60206.1"/>
    </source>
</evidence>
<dbReference type="Gene3D" id="3.40.309.10">
    <property type="entry name" value="Aldehyde Dehydrogenase, Chain A, domain 2"/>
    <property type="match status" value="1"/>
</dbReference>
<evidence type="ECO:0000256" key="3">
    <source>
        <dbReference type="ARBA" id="ARBA00023027"/>
    </source>
</evidence>
<comment type="similarity">
    <text evidence="1">Belongs to the aldehyde dehydrogenase family.</text>
</comment>
<dbReference type="RefSeq" id="WP_007020047.1">
    <property type="nucleotide sequence ID" value="NZ_CH724125.1"/>
</dbReference>
<organism evidence="5 6">
    <name type="scientific">Neptuniibacter caesariensis</name>
    <dbReference type="NCBI Taxonomy" id="207954"/>
    <lineage>
        <taxon>Bacteria</taxon>
        <taxon>Pseudomonadati</taxon>
        <taxon>Pseudomonadota</taxon>
        <taxon>Gammaproteobacteria</taxon>
        <taxon>Oceanospirillales</taxon>
        <taxon>Oceanospirillaceae</taxon>
        <taxon>Neptuniibacter</taxon>
    </lineage>
</organism>
<evidence type="ECO:0000256" key="1">
    <source>
        <dbReference type="ARBA" id="ARBA00009986"/>
    </source>
</evidence>
<dbReference type="Pfam" id="PF00171">
    <property type="entry name" value="Aldedh"/>
    <property type="match status" value="1"/>
</dbReference>
<dbReference type="FunFam" id="3.40.605.10:FF:000007">
    <property type="entry name" value="NAD/NADP-dependent betaine aldehyde dehydrogenase"/>
    <property type="match status" value="1"/>
</dbReference>
<dbReference type="PANTHER" id="PTHR43521">
    <property type="entry name" value="ALPHA-AMINOADIPIC SEMIALDEHYDE DEHYDROGENASE"/>
    <property type="match status" value="1"/>
</dbReference>
<comment type="caution">
    <text evidence="5">The sequence shown here is derived from an EMBL/GenBank/DDBJ whole genome shotgun (WGS) entry which is preliminary data.</text>
</comment>